<evidence type="ECO:0000313" key="2">
    <source>
        <dbReference type="EMBL" id="NOJ47009.1"/>
    </source>
</evidence>
<evidence type="ECO:0000256" key="1">
    <source>
        <dbReference type="SAM" id="Phobius"/>
    </source>
</evidence>
<sequence length="46" mass="5253">MTVHGRKYPFGDYAQSMHDVLLVSSFAIWAMLLGFAPVMTYRLLMS</sequence>
<dbReference type="EMBL" id="JAAVLW010000003">
    <property type="protein sequence ID" value="NOJ47009.1"/>
    <property type="molecule type" value="Genomic_DNA"/>
</dbReference>
<dbReference type="AlphaFoldDB" id="A0A7Y4M232"/>
<comment type="caution">
    <text evidence="2">The sequence shown here is derived from an EMBL/GenBank/DDBJ whole genome shotgun (WGS) entry which is preliminary data.</text>
</comment>
<dbReference type="RefSeq" id="WP_171709869.1">
    <property type="nucleotide sequence ID" value="NZ_JAAVLW010000003.1"/>
</dbReference>
<keyword evidence="1" id="KW-0812">Transmembrane</keyword>
<organism evidence="2 3">
    <name type="scientific">Bradyrhizobium archetypum</name>
    <dbReference type="NCBI Taxonomy" id="2721160"/>
    <lineage>
        <taxon>Bacteria</taxon>
        <taxon>Pseudomonadati</taxon>
        <taxon>Pseudomonadota</taxon>
        <taxon>Alphaproteobacteria</taxon>
        <taxon>Hyphomicrobiales</taxon>
        <taxon>Nitrobacteraceae</taxon>
        <taxon>Bradyrhizobium</taxon>
    </lineage>
</organism>
<keyword evidence="1" id="KW-1133">Transmembrane helix</keyword>
<keyword evidence="1" id="KW-0472">Membrane</keyword>
<reference evidence="2 3" key="1">
    <citation type="submission" date="2020-03" db="EMBL/GenBank/DDBJ databases">
        <title>Bradyrhizobium diversity isolated from nodules of Muelleranthus trifoliolatus.</title>
        <authorList>
            <person name="Klepa M."/>
            <person name="Helene L."/>
            <person name="Hungria M."/>
        </authorList>
    </citation>
    <scope>NUCLEOTIDE SEQUENCE [LARGE SCALE GENOMIC DNA]</scope>
    <source>
        <strain evidence="2 3">WSM 1744</strain>
    </source>
</reference>
<gene>
    <name evidence="2" type="ORF">HCN50_12250</name>
</gene>
<dbReference type="Proteomes" id="UP000528734">
    <property type="component" value="Unassembled WGS sequence"/>
</dbReference>
<name>A0A7Y4M232_9BRAD</name>
<evidence type="ECO:0000313" key="3">
    <source>
        <dbReference type="Proteomes" id="UP000528734"/>
    </source>
</evidence>
<proteinExistence type="predicted"/>
<accession>A0A7Y4M232</accession>
<keyword evidence="3" id="KW-1185">Reference proteome</keyword>
<feature type="transmembrane region" description="Helical" evidence="1">
    <location>
        <begin position="20"/>
        <end position="44"/>
    </location>
</feature>
<protein>
    <submittedName>
        <fullName evidence="2">Uncharacterized protein</fullName>
    </submittedName>
</protein>